<protein>
    <submittedName>
        <fullName evidence="7">UDP-glucuronosyltransferase 2C1-like</fullName>
    </submittedName>
</protein>
<keyword evidence="5" id="KW-0732">Signal</keyword>
<accession>A0ABM0GQI9</accession>
<evidence type="ECO:0000256" key="3">
    <source>
        <dbReference type="ARBA" id="ARBA00022679"/>
    </source>
</evidence>
<dbReference type="RefSeq" id="XP_002735096.1">
    <property type="nucleotide sequence ID" value="XM_002735050.1"/>
</dbReference>
<dbReference type="Proteomes" id="UP000694865">
    <property type="component" value="Unplaced"/>
</dbReference>
<evidence type="ECO:0000313" key="7">
    <source>
        <dbReference type="RefSeq" id="XP_002735096.1"/>
    </source>
</evidence>
<keyword evidence="2" id="KW-0328">Glycosyltransferase</keyword>
<dbReference type="GeneID" id="100375370"/>
<dbReference type="PANTHER" id="PTHR48043">
    <property type="entry name" value="EG:EG0003.4 PROTEIN-RELATED"/>
    <property type="match status" value="1"/>
</dbReference>
<gene>
    <name evidence="7" type="primary">LOC100375370</name>
</gene>
<dbReference type="InterPro" id="IPR002213">
    <property type="entry name" value="UDP_glucos_trans"/>
</dbReference>
<name>A0ABM0GQI9_SACKO</name>
<dbReference type="Pfam" id="PF00201">
    <property type="entry name" value="UDPGT"/>
    <property type="match status" value="1"/>
</dbReference>
<evidence type="ECO:0000256" key="2">
    <source>
        <dbReference type="ARBA" id="ARBA00022676"/>
    </source>
</evidence>
<evidence type="ECO:0000256" key="1">
    <source>
        <dbReference type="ARBA" id="ARBA00009995"/>
    </source>
</evidence>
<feature type="transmembrane region" description="Helical" evidence="4">
    <location>
        <begin position="212"/>
        <end position="231"/>
    </location>
</feature>
<dbReference type="CDD" id="cd03784">
    <property type="entry name" value="GT1_Gtf-like"/>
    <property type="match status" value="1"/>
</dbReference>
<evidence type="ECO:0000256" key="4">
    <source>
        <dbReference type="SAM" id="Phobius"/>
    </source>
</evidence>
<sequence>MVIKMHNVFRGLLFFIAITSDMCLETSEVTPRRILVLPGMSTGSTYLYMKRIGQYLLRRGHHVTILINTAVMSLDSVEECRHTFTSTETYEYRDDYALSSDEKPLMGYDTWWKWLERWQTRVPECDLVLSQSALLSRLHRTKYDLVIANVFVVCPILLAQQLNMYFVLVGNNRISPVIEGSMCNVPLNPSYVPAMGSALTSKMNFVQRLTNTINYVLAYIFFNFLMLPPYAQLKEKYRIRPEISMTELFTSADLFFFNTDFAFDYPQPFMPNVVFIGGVIVTPVKDLDEELEEFMQSSKDHGVVIFSLGSYHNPRHFSKLGMIVSVFARLPQKVIMKYSGPPIPTLGNNTKLLEWMPQNDLLGHPKTRAFVSHCGLNGVHEAIYNGVPVVGIPVAINDQVDNIAWLADKGMAIAMDLKSMTEDGLYDAITEIINNERYTNNAKKLSHIYRDWPLSPGDTIVYWIEHVIKHGGEHLRSEGGHLNIVQYYLIDISAFLLFVGVIIVVVMNKIIQILCNEICKLGKHKEKV</sequence>
<feature type="transmembrane region" description="Helical" evidence="4">
    <location>
        <begin position="485"/>
        <end position="507"/>
    </location>
</feature>
<evidence type="ECO:0000256" key="5">
    <source>
        <dbReference type="SAM" id="SignalP"/>
    </source>
</evidence>
<keyword evidence="3" id="KW-0808">Transferase</keyword>
<keyword evidence="4" id="KW-0812">Transmembrane</keyword>
<organism evidence="6 7">
    <name type="scientific">Saccoglossus kowalevskii</name>
    <name type="common">Acorn worm</name>
    <dbReference type="NCBI Taxonomy" id="10224"/>
    <lineage>
        <taxon>Eukaryota</taxon>
        <taxon>Metazoa</taxon>
        <taxon>Hemichordata</taxon>
        <taxon>Enteropneusta</taxon>
        <taxon>Harrimaniidae</taxon>
        <taxon>Saccoglossus</taxon>
    </lineage>
</organism>
<keyword evidence="4" id="KW-0472">Membrane</keyword>
<evidence type="ECO:0000313" key="6">
    <source>
        <dbReference type="Proteomes" id="UP000694865"/>
    </source>
</evidence>
<reference evidence="7" key="1">
    <citation type="submission" date="2025-08" db="UniProtKB">
        <authorList>
            <consortium name="RefSeq"/>
        </authorList>
    </citation>
    <scope>IDENTIFICATION</scope>
    <source>
        <tissue evidence="7">Testes</tissue>
    </source>
</reference>
<dbReference type="InterPro" id="IPR050271">
    <property type="entry name" value="UDP-glycosyltransferase"/>
</dbReference>
<dbReference type="SUPFAM" id="SSF53756">
    <property type="entry name" value="UDP-Glycosyltransferase/glycogen phosphorylase"/>
    <property type="match status" value="1"/>
</dbReference>
<proteinExistence type="inferred from homology"/>
<dbReference type="PANTHER" id="PTHR48043:SF145">
    <property type="entry name" value="FI06409P-RELATED"/>
    <property type="match status" value="1"/>
</dbReference>
<feature type="signal peptide" evidence="5">
    <location>
        <begin position="1"/>
        <end position="23"/>
    </location>
</feature>
<feature type="chain" id="PRO_5047239855" evidence="5">
    <location>
        <begin position="24"/>
        <end position="528"/>
    </location>
</feature>
<keyword evidence="4" id="KW-1133">Transmembrane helix</keyword>
<keyword evidence="6" id="KW-1185">Reference proteome</keyword>
<comment type="similarity">
    <text evidence="1">Belongs to the UDP-glycosyltransferase family.</text>
</comment>
<feature type="transmembrane region" description="Helical" evidence="4">
    <location>
        <begin position="145"/>
        <end position="168"/>
    </location>
</feature>
<dbReference type="Gene3D" id="3.40.50.2000">
    <property type="entry name" value="Glycogen Phosphorylase B"/>
    <property type="match status" value="2"/>
</dbReference>